<dbReference type="GO" id="GO:0016787">
    <property type="term" value="F:hydrolase activity"/>
    <property type="evidence" value="ECO:0007669"/>
    <property type="project" value="UniProtKB-KW"/>
</dbReference>
<keyword evidence="1" id="KW-0175">Coiled coil</keyword>
<evidence type="ECO:0000313" key="4">
    <source>
        <dbReference type="EMBL" id="OQB74178.1"/>
    </source>
</evidence>
<keyword evidence="2" id="KW-0732">Signal</keyword>
<dbReference type="AlphaFoldDB" id="A0A1V6CBA5"/>
<proteinExistence type="predicted"/>
<evidence type="ECO:0000256" key="1">
    <source>
        <dbReference type="SAM" id="Coils"/>
    </source>
</evidence>
<dbReference type="Gene3D" id="3.10.350.10">
    <property type="entry name" value="LysM domain"/>
    <property type="match status" value="1"/>
</dbReference>
<dbReference type="Proteomes" id="UP000485562">
    <property type="component" value="Unassembled WGS sequence"/>
</dbReference>
<dbReference type="EMBL" id="MWDQ01000049">
    <property type="protein sequence ID" value="OQB74178.1"/>
    <property type="molecule type" value="Genomic_DNA"/>
</dbReference>
<protein>
    <submittedName>
        <fullName evidence="4">Peptidoglycan endopeptidase LytF</fullName>
        <ecNumber evidence="4">3.4.-.-</ecNumber>
    </submittedName>
</protein>
<feature type="domain" description="LysM" evidence="3">
    <location>
        <begin position="227"/>
        <end position="270"/>
    </location>
</feature>
<name>A0A1V6CBA5_UNCT6</name>
<gene>
    <name evidence="4" type="primary">lytF</name>
    <name evidence="4" type="ORF">BWX89_00614</name>
</gene>
<feature type="signal peptide" evidence="2">
    <location>
        <begin position="1"/>
        <end position="22"/>
    </location>
</feature>
<accession>A0A1V6CBA5</accession>
<dbReference type="Pfam" id="PF01476">
    <property type="entry name" value="LysM"/>
    <property type="match status" value="1"/>
</dbReference>
<dbReference type="InterPro" id="IPR036779">
    <property type="entry name" value="LysM_dom_sf"/>
</dbReference>
<evidence type="ECO:0000256" key="2">
    <source>
        <dbReference type="SAM" id="SignalP"/>
    </source>
</evidence>
<dbReference type="EC" id="3.4.-.-" evidence="4"/>
<dbReference type="SMART" id="SM00257">
    <property type="entry name" value="LysM"/>
    <property type="match status" value="1"/>
</dbReference>
<keyword evidence="4" id="KW-0378">Hydrolase</keyword>
<feature type="coiled-coil region" evidence="1">
    <location>
        <begin position="74"/>
        <end position="123"/>
    </location>
</feature>
<feature type="coiled-coil region" evidence="1">
    <location>
        <begin position="177"/>
        <end position="204"/>
    </location>
</feature>
<comment type="caution">
    <text evidence="4">The sequence shown here is derived from an EMBL/GenBank/DDBJ whole genome shotgun (WGS) entry which is preliminary data.</text>
</comment>
<sequence>MRNLLIFLVPFMLLCGCTSPLAMKDDVTFVKEETDQKISGLETSVNKQFQEVNTKIEQIQKTQDQQQLIILNISEDMKSQISDIKNAIDDLSQSLIKEIETLKKNQEEKNNQFKQDIDTLKMSLNDVLKTSAALNSSMVNYQKDLLALKTSMQQVATEIDSLDEQKFVNKEEFNNLKKDISSQIKVLLDEIVKHESEIVLLKNQVGITHTSEKEINTVSQIPQSSKSYYVVKKGDSLLSIATKYNTTVKKIQELNNLKSEKIVVGQKLLIP</sequence>
<dbReference type="PROSITE" id="PS51257">
    <property type="entry name" value="PROKAR_LIPOPROTEIN"/>
    <property type="match status" value="1"/>
</dbReference>
<dbReference type="InterPro" id="IPR018392">
    <property type="entry name" value="LysM"/>
</dbReference>
<dbReference type="SUPFAM" id="SSF54106">
    <property type="entry name" value="LysM domain"/>
    <property type="match status" value="1"/>
</dbReference>
<feature type="chain" id="PRO_5013297130" evidence="2">
    <location>
        <begin position="23"/>
        <end position="271"/>
    </location>
</feature>
<dbReference type="PROSITE" id="PS51782">
    <property type="entry name" value="LYSM"/>
    <property type="match status" value="1"/>
</dbReference>
<reference evidence="4" key="1">
    <citation type="submission" date="2017-02" db="EMBL/GenBank/DDBJ databases">
        <title>Delving into the versatile metabolic prowess of the omnipresent phylum Bacteroidetes.</title>
        <authorList>
            <person name="Nobu M.K."/>
            <person name="Mei R."/>
            <person name="Narihiro T."/>
            <person name="Kuroda K."/>
            <person name="Liu W.-T."/>
        </authorList>
    </citation>
    <scope>NUCLEOTIDE SEQUENCE</scope>
    <source>
        <strain evidence="4">ADurb.Bin131</strain>
    </source>
</reference>
<dbReference type="CDD" id="cd00118">
    <property type="entry name" value="LysM"/>
    <property type="match status" value="1"/>
</dbReference>
<organism evidence="4">
    <name type="scientific">candidate division TA06 bacterium ADurb.Bin131</name>
    <dbReference type="NCBI Taxonomy" id="1852827"/>
    <lineage>
        <taxon>Bacteria</taxon>
        <taxon>Bacteria division TA06</taxon>
    </lineage>
</organism>
<evidence type="ECO:0000259" key="3">
    <source>
        <dbReference type="PROSITE" id="PS51782"/>
    </source>
</evidence>